<organism evidence="2 3">
    <name type="scientific">Halovulum marinum</name>
    <dbReference type="NCBI Taxonomy" id="2662447"/>
    <lineage>
        <taxon>Bacteria</taxon>
        <taxon>Pseudomonadati</taxon>
        <taxon>Pseudomonadota</taxon>
        <taxon>Alphaproteobacteria</taxon>
        <taxon>Rhodobacterales</taxon>
        <taxon>Paracoccaceae</taxon>
        <taxon>Halovulum</taxon>
    </lineage>
</organism>
<dbReference type="RefSeq" id="WP_154448267.1">
    <property type="nucleotide sequence ID" value="NZ_WIND01000017.1"/>
</dbReference>
<dbReference type="Pfam" id="PF00248">
    <property type="entry name" value="Aldo_ket_red"/>
    <property type="match status" value="1"/>
</dbReference>
<protein>
    <submittedName>
        <fullName evidence="2">Aldo/keto reductase</fullName>
    </submittedName>
</protein>
<dbReference type="CDD" id="cd19090">
    <property type="entry name" value="AKR_AKR15A-like"/>
    <property type="match status" value="1"/>
</dbReference>
<comment type="caution">
    <text evidence="2">The sequence shown here is derived from an EMBL/GenBank/DDBJ whole genome shotgun (WGS) entry which is preliminary data.</text>
</comment>
<dbReference type="PANTHER" id="PTHR42686:SF1">
    <property type="entry name" value="GH17980P-RELATED"/>
    <property type="match status" value="1"/>
</dbReference>
<dbReference type="EMBL" id="WIND01000017">
    <property type="protein sequence ID" value="MSU91278.1"/>
    <property type="molecule type" value="Genomic_DNA"/>
</dbReference>
<name>A0A6L5Z402_9RHOB</name>
<reference evidence="2 3" key="1">
    <citation type="submission" date="2019-10" db="EMBL/GenBank/DDBJ databases">
        <title>Cognatihalovulum marinum gen. nov. sp. nov., a new member of the family Rhodobacteraceae isolated from deep seawater of the Northwest Indian Ocean.</title>
        <authorList>
            <person name="Ruan C."/>
            <person name="Wang J."/>
            <person name="Zheng X."/>
            <person name="Song L."/>
            <person name="Zhu Y."/>
            <person name="Huang Y."/>
            <person name="Lu Z."/>
            <person name="Du W."/>
            <person name="Huang L."/>
            <person name="Dai X."/>
        </authorList>
    </citation>
    <scope>NUCLEOTIDE SEQUENCE [LARGE SCALE GENOMIC DNA]</scope>
    <source>
        <strain evidence="2 3">2CG4</strain>
    </source>
</reference>
<dbReference type="GO" id="GO:0005829">
    <property type="term" value="C:cytosol"/>
    <property type="evidence" value="ECO:0007669"/>
    <property type="project" value="TreeGrafter"/>
</dbReference>
<dbReference type="InterPro" id="IPR036812">
    <property type="entry name" value="NAD(P)_OxRdtase_dom_sf"/>
</dbReference>
<sequence>MTLPTRAAPRLPFEVAAVCFGTSPLGSMPDTYGYEVPEAQARAAIHAMFDLRPSFVDTSRNYGMGRSEERLGAVIRERGGLPEGCVLATKLDRDWQDNRLDADRARRSVEESLQALGLDRLDILHLHDPEYCRDLDEITGPGGALDELFKMKQEGLVSAVGLAMGKLDLMTRILPDWEFDALVSHNRFTLLNREADRMFSDAHARGIAIFNAAPYAGGVLARGSANSRMITYQEASEADMAPVRAIEQVCARHDVAPGAAALQFSMRDPRVTSTICGISKPERVAQTVDWASAEIPQAAWDELMALPYSTEDPEANREYRPC</sequence>
<evidence type="ECO:0000259" key="1">
    <source>
        <dbReference type="Pfam" id="PF00248"/>
    </source>
</evidence>
<proteinExistence type="predicted"/>
<dbReference type="PANTHER" id="PTHR42686">
    <property type="entry name" value="GH17980P-RELATED"/>
    <property type="match status" value="1"/>
</dbReference>
<dbReference type="InterPro" id="IPR020471">
    <property type="entry name" value="AKR"/>
</dbReference>
<dbReference type="InterPro" id="IPR023210">
    <property type="entry name" value="NADP_OxRdtase_dom"/>
</dbReference>
<evidence type="ECO:0000313" key="2">
    <source>
        <dbReference type="EMBL" id="MSU91278.1"/>
    </source>
</evidence>
<dbReference type="AlphaFoldDB" id="A0A6L5Z402"/>
<evidence type="ECO:0000313" key="3">
    <source>
        <dbReference type="Proteomes" id="UP000474957"/>
    </source>
</evidence>
<keyword evidence="3" id="KW-1185">Reference proteome</keyword>
<gene>
    <name evidence="2" type="ORF">GE300_16985</name>
</gene>
<accession>A0A6L5Z402</accession>
<feature type="domain" description="NADP-dependent oxidoreductase" evidence="1">
    <location>
        <begin position="18"/>
        <end position="303"/>
    </location>
</feature>
<dbReference type="Gene3D" id="3.20.20.100">
    <property type="entry name" value="NADP-dependent oxidoreductase domain"/>
    <property type="match status" value="1"/>
</dbReference>
<dbReference type="Proteomes" id="UP000474957">
    <property type="component" value="Unassembled WGS sequence"/>
</dbReference>
<dbReference type="GO" id="GO:0016491">
    <property type="term" value="F:oxidoreductase activity"/>
    <property type="evidence" value="ECO:0007669"/>
    <property type="project" value="InterPro"/>
</dbReference>
<dbReference type="SUPFAM" id="SSF51430">
    <property type="entry name" value="NAD(P)-linked oxidoreductase"/>
    <property type="match status" value="1"/>
</dbReference>